<dbReference type="KEGG" id="lng:BSQ50_01470"/>
<accession>A0A3S6QUB0</accession>
<evidence type="ECO:0000313" key="2">
    <source>
        <dbReference type="Proteomes" id="UP000324497"/>
    </source>
</evidence>
<dbReference type="AlphaFoldDB" id="A0A3S6QUB0"/>
<dbReference type="EMBL" id="CP018180">
    <property type="protein sequence ID" value="AUJ31349.1"/>
    <property type="molecule type" value="Genomic_DNA"/>
</dbReference>
<name>A0A3S6QUB0_9LACO</name>
<gene>
    <name evidence="1" type="ORF">BSQ50_01470</name>
</gene>
<sequence>MITKNDLTFNLQGLKRKLIIAKIKRVNPNFDKSDLLSSYISRTNEIFPANSCQIYTKKDWNNFDELDFKLTTTVFRDFIQDTFGIAFSIEEDGSSNHRNKLNAIIAKVVTTERGKTTVLTFEEYAEIIKLDDFTEFIVRYMNPREPLASRRKKMLDELMFLQNNRYINSPEYQNDKRNDISQVSKILNLLFPEAADKIKKVSINIDEFDGEYQKQIFSEIMENNIHDFSSNKNIKTEALNDLYVINAFIDAISRWNEKESFDFKKMKEQSNV</sequence>
<proteinExistence type="predicted"/>
<reference evidence="1 2" key="1">
    <citation type="submission" date="2016-11" db="EMBL/GenBank/DDBJ databases">
        <title>Interaction between Lactobacillus species and yeast in water kefir.</title>
        <authorList>
            <person name="Behr J."/>
            <person name="Xu D."/>
            <person name="Vogel R.F."/>
        </authorList>
    </citation>
    <scope>NUCLEOTIDE SEQUENCE [LARGE SCALE GENOMIC DNA]</scope>
    <source>
        <strain evidence="1 2">TMW 1.1827</strain>
    </source>
</reference>
<keyword evidence="2" id="KW-1185">Reference proteome</keyword>
<evidence type="ECO:0000313" key="1">
    <source>
        <dbReference type="EMBL" id="AUJ31349.1"/>
    </source>
</evidence>
<dbReference type="Proteomes" id="UP000324497">
    <property type="component" value="Chromosome"/>
</dbReference>
<dbReference type="RefSeq" id="WP_148126227.1">
    <property type="nucleotide sequence ID" value="NZ_CP018180.1"/>
</dbReference>
<protein>
    <submittedName>
        <fullName evidence="1">Uncharacterized protein</fullName>
    </submittedName>
</protein>
<organism evidence="1 2">
    <name type="scientific">Liquorilactobacillus nagelii</name>
    <dbReference type="NCBI Taxonomy" id="82688"/>
    <lineage>
        <taxon>Bacteria</taxon>
        <taxon>Bacillati</taxon>
        <taxon>Bacillota</taxon>
        <taxon>Bacilli</taxon>
        <taxon>Lactobacillales</taxon>
        <taxon>Lactobacillaceae</taxon>
        <taxon>Liquorilactobacillus</taxon>
    </lineage>
</organism>